<reference evidence="2 3" key="1">
    <citation type="submission" date="2019-07" db="EMBL/GenBank/DDBJ databases">
        <title>Whole genome shotgun sequence of Gluconobacter wancherniae NBRC 103581.</title>
        <authorList>
            <person name="Hosoyama A."/>
            <person name="Uohara A."/>
            <person name="Ohji S."/>
            <person name="Ichikawa N."/>
        </authorList>
    </citation>
    <scope>NUCLEOTIDE SEQUENCE [LARGE SCALE GENOMIC DNA]</scope>
    <source>
        <strain evidence="2 3">NBRC 103581</strain>
    </source>
</reference>
<keyword evidence="2" id="KW-0547">Nucleotide-binding</keyword>
<dbReference type="AlphaFoldDB" id="A0A511AYY3"/>
<comment type="caution">
    <text evidence="2">The sequence shown here is derived from an EMBL/GenBank/DDBJ whole genome shotgun (WGS) entry which is preliminary data.</text>
</comment>
<dbReference type="RefSeq" id="WP_146793031.1">
    <property type="nucleotide sequence ID" value="NZ_BARC01000005.1"/>
</dbReference>
<name>A0A511AYY3_9PROT</name>
<dbReference type="Gene3D" id="3.40.50.300">
    <property type="entry name" value="P-loop containing nucleotide triphosphate hydrolases"/>
    <property type="match status" value="1"/>
</dbReference>
<gene>
    <name evidence="2" type="ORF">GWA01_01310</name>
</gene>
<dbReference type="InterPro" id="IPR027417">
    <property type="entry name" value="P-loop_NTPase"/>
</dbReference>
<dbReference type="Proteomes" id="UP000321230">
    <property type="component" value="Unassembled WGS sequence"/>
</dbReference>
<dbReference type="GO" id="GO:0005524">
    <property type="term" value="F:ATP binding"/>
    <property type="evidence" value="ECO:0007669"/>
    <property type="project" value="UniProtKB-KW"/>
</dbReference>
<feature type="transmembrane region" description="Helical" evidence="1">
    <location>
        <begin position="87"/>
        <end position="105"/>
    </location>
</feature>
<protein>
    <submittedName>
        <fullName evidence="2">ATP-binding protein</fullName>
    </submittedName>
</protein>
<evidence type="ECO:0000313" key="2">
    <source>
        <dbReference type="EMBL" id="GEK92361.1"/>
    </source>
</evidence>
<keyword evidence="2" id="KW-0067">ATP-binding</keyword>
<dbReference type="SUPFAM" id="SSF52540">
    <property type="entry name" value="P-loop containing nucleoside triphosphate hydrolases"/>
    <property type="match status" value="1"/>
</dbReference>
<proteinExistence type="predicted"/>
<dbReference type="EMBL" id="BJUZ01000001">
    <property type="protein sequence ID" value="GEK92361.1"/>
    <property type="molecule type" value="Genomic_DNA"/>
</dbReference>
<dbReference type="OrthoDB" id="6853346at2"/>
<keyword evidence="1" id="KW-0472">Membrane</keyword>
<keyword evidence="3" id="KW-1185">Reference proteome</keyword>
<sequence>MHLVGSARRKTKHPAPLIAIVGSDGSGKSTVGLALLAWMQTQRPTAFCHLGKQTGNIGRAIARLPFVGASADRKIVSRSSKARDEKGAGALVSLIIFVLSMRRVFRFLRMRRLHRKGIAILTDRYPQAGIPGPMDGPGLVARNPSGFIARFLTRREQGLYDWMSEYVPDLVIRLNIDLETALLRKPDHRYESLQRKISDVPKLTFNGAPVLELDSTEPLETVLEKARIAISDVLKQYHEVL</sequence>
<accession>A0A511AYY3</accession>
<keyword evidence="1" id="KW-0812">Transmembrane</keyword>
<evidence type="ECO:0000256" key="1">
    <source>
        <dbReference type="SAM" id="Phobius"/>
    </source>
</evidence>
<evidence type="ECO:0000313" key="3">
    <source>
        <dbReference type="Proteomes" id="UP000321230"/>
    </source>
</evidence>
<keyword evidence="1" id="KW-1133">Transmembrane helix</keyword>
<organism evidence="2 3">
    <name type="scientific">Gluconobacter wancherniae NBRC 103581</name>
    <dbReference type="NCBI Taxonomy" id="656744"/>
    <lineage>
        <taxon>Bacteria</taxon>
        <taxon>Pseudomonadati</taxon>
        <taxon>Pseudomonadota</taxon>
        <taxon>Alphaproteobacteria</taxon>
        <taxon>Acetobacterales</taxon>
        <taxon>Acetobacteraceae</taxon>
        <taxon>Gluconobacter</taxon>
    </lineage>
</organism>